<dbReference type="OrthoDB" id="4329128at2"/>
<feature type="region of interest" description="Disordered" evidence="1">
    <location>
        <begin position="159"/>
        <end position="179"/>
    </location>
</feature>
<protein>
    <recommendedName>
        <fullName evidence="3">Choice-of-anchor A domain-containing protein</fullName>
    </recommendedName>
</protein>
<dbReference type="AlphaFoldDB" id="A0A163R6V1"/>
<proteinExistence type="predicted"/>
<dbReference type="PROSITE" id="PS51318">
    <property type="entry name" value="TAT"/>
    <property type="match status" value="1"/>
</dbReference>
<reference evidence="4 5" key="1">
    <citation type="submission" date="2016-01" db="EMBL/GenBank/DDBJ databases">
        <title>Genome sequence of Oerskovia enterophila VJag, an agar and cellulose degrading bacterium.</title>
        <authorList>
            <person name="Poehlein A."/>
            <person name="Jag V."/>
            <person name="Bengelsdorf F."/>
            <person name="Duerre P."/>
            <person name="Daniel R."/>
        </authorList>
    </citation>
    <scope>NUCLEOTIDE SEQUENCE [LARGE SCALE GENOMIC DNA]</scope>
    <source>
        <strain evidence="4 5">VJag</strain>
    </source>
</reference>
<dbReference type="RefSeq" id="WP_068708877.1">
    <property type="nucleotide sequence ID" value="NZ_LRIE01000076.1"/>
</dbReference>
<feature type="domain" description="Choice-of-anchor A" evidence="3">
    <location>
        <begin position="70"/>
        <end position="335"/>
    </location>
</feature>
<sequence length="467" mass="45905">MFLSTTRRTPRRTLLSALATGALATGLIGVAGMPAAVAAPLATTPLCTPSSTLPGITTGGPAFTDEGVAVFVGGDYAARAGAAESEGVLLAGGTVDIATGGLMNFGRAGGGSQIVPPGGSDMIVAGAGVSVSSGRIDVGHGIAKGGNVTATRSIDGTMELNGGARKPNSSAPTQSAKATGSLLSTTSADLAALPATGSLGTKGGYASLTGDGTSATQVFSLSAQELRKTNGTLVFANVGTTAPIVVNVSGGSVDFAMVHTAAESIDQRIDTFATLGTWAPRILWNFPDATSLAISGNSQTVGSILAPKSSVKVVQSTNTNGRLWVGGDLTFGGNGGSGLEHHNYPWIGLTSLGCDPEPPTNLVVPPAPDEPTIPEVPDAKETPAPAPSESVPSEDKTTTPAEKVAAPGETPTSGTAGSTTPPAATAAKEESGLASTGARTALVVAISVALLGAGAGLVVTARRRATS</sequence>
<dbReference type="Proteomes" id="UP000076447">
    <property type="component" value="Unassembled WGS sequence"/>
</dbReference>
<dbReference type="PATRIC" id="fig|43678.3.peg.2597"/>
<feature type="region of interest" description="Disordered" evidence="1">
    <location>
        <begin position="357"/>
        <end position="435"/>
    </location>
</feature>
<name>A0A163R6V1_9CELL</name>
<organism evidence="4 5">
    <name type="scientific">Oerskovia enterophila</name>
    <dbReference type="NCBI Taxonomy" id="43678"/>
    <lineage>
        <taxon>Bacteria</taxon>
        <taxon>Bacillati</taxon>
        <taxon>Actinomycetota</taxon>
        <taxon>Actinomycetes</taxon>
        <taxon>Micrococcales</taxon>
        <taxon>Cellulomonadaceae</taxon>
        <taxon>Oerskovia</taxon>
    </lineage>
</organism>
<dbReference type="EMBL" id="LRIE01000076">
    <property type="protein sequence ID" value="KZM34904.1"/>
    <property type="molecule type" value="Genomic_DNA"/>
</dbReference>
<evidence type="ECO:0000256" key="1">
    <source>
        <dbReference type="SAM" id="MobiDB-lite"/>
    </source>
</evidence>
<dbReference type="InterPro" id="IPR026588">
    <property type="entry name" value="Choice_anch_A"/>
</dbReference>
<dbReference type="InterPro" id="IPR006311">
    <property type="entry name" value="TAT_signal"/>
</dbReference>
<evidence type="ECO:0000256" key="2">
    <source>
        <dbReference type="SAM" id="Phobius"/>
    </source>
</evidence>
<comment type="caution">
    <text evidence="4">The sequence shown here is derived from an EMBL/GenBank/DDBJ whole genome shotgun (WGS) entry which is preliminary data.</text>
</comment>
<accession>A0A163R6V1</accession>
<gene>
    <name evidence="4" type="ORF">OJAG_24850</name>
</gene>
<keyword evidence="2" id="KW-0472">Membrane</keyword>
<keyword evidence="2" id="KW-0812">Transmembrane</keyword>
<dbReference type="NCBIfam" id="TIGR04215">
    <property type="entry name" value="choice_anch_A"/>
    <property type="match status" value="1"/>
</dbReference>
<dbReference type="Pfam" id="PF20597">
    <property type="entry name" value="pAdhesive_15"/>
    <property type="match status" value="1"/>
</dbReference>
<evidence type="ECO:0000313" key="5">
    <source>
        <dbReference type="Proteomes" id="UP000076447"/>
    </source>
</evidence>
<dbReference type="STRING" id="43678.OJAG_24850"/>
<feature type="compositionally biased region" description="Low complexity" evidence="1">
    <location>
        <begin position="405"/>
        <end position="426"/>
    </location>
</feature>
<evidence type="ECO:0000313" key="4">
    <source>
        <dbReference type="EMBL" id="KZM34904.1"/>
    </source>
</evidence>
<keyword evidence="2" id="KW-1133">Transmembrane helix</keyword>
<evidence type="ECO:0000259" key="3">
    <source>
        <dbReference type="Pfam" id="PF20597"/>
    </source>
</evidence>
<feature type="transmembrane region" description="Helical" evidence="2">
    <location>
        <begin position="441"/>
        <end position="461"/>
    </location>
</feature>